<evidence type="ECO:0000313" key="1">
    <source>
        <dbReference type="EMBL" id="PIU24326.1"/>
    </source>
</evidence>
<dbReference type="EMBL" id="PEXI01000050">
    <property type="protein sequence ID" value="PIU24326.1"/>
    <property type="molecule type" value="Genomic_DNA"/>
</dbReference>
<comment type="caution">
    <text evidence="1">The sequence shown here is derived from an EMBL/GenBank/DDBJ whole genome shotgun (WGS) entry which is preliminary data.</text>
</comment>
<proteinExistence type="predicted"/>
<organism evidence="1 2">
    <name type="scientific">Candidatus Berkelbacteria bacterium CG08_land_8_20_14_0_20_39_8</name>
    <dbReference type="NCBI Taxonomy" id="1974511"/>
    <lineage>
        <taxon>Bacteria</taxon>
        <taxon>Candidatus Berkelbacteria</taxon>
    </lineage>
</organism>
<dbReference type="Proteomes" id="UP000229896">
    <property type="component" value="Unassembled WGS sequence"/>
</dbReference>
<gene>
    <name evidence="1" type="ORF">COT12_01640</name>
</gene>
<dbReference type="AlphaFoldDB" id="A0A2M6YC99"/>
<protein>
    <submittedName>
        <fullName evidence="1">Uncharacterized protein</fullName>
    </submittedName>
</protein>
<reference evidence="2" key="1">
    <citation type="submission" date="2017-09" db="EMBL/GenBank/DDBJ databases">
        <title>Depth-based differentiation of microbial function through sediment-hosted aquifers and enrichment of novel symbionts in the deep terrestrial subsurface.</title>
        <authorList>
            <person name="Probst A.J."/>
            <person name="Ladd B."/>
            <person name="Jarett J.K."/>
            <person name="Geller-Mcgrath D.E."/>
            <person name="Sieber C.M.K."/>
            <person name="Emerson J.B."/>
            <person name="Anantharaman K."/>
            <person name="Thomas B.C."/>
            <person name="Malmstrom R."/>
            <person name="Stieglmeier M."/>
            <person name="Klingl A."/>
            <person name="Woyke T."/>
            <person name="Ryan C.M."/>
            <person name="Banfield J.F."/>
        </authorList>
    </citation>
    <scope>NUCLEOTIDE SEQUENCE [LARGE SCALE GENOMIC DNA]</scope>
</reference>
<name>A0A2M6YC99_9BACT</name>
<accession>A0A2M6YC99</accession>
<evidence type="ECO:0000313" key="2">
    <source>
        <dbReference type="Proteomes" id="UP000229896"/>
    </source>
</evidence>
<sequence length="93" mass="10840">MKYYELRGDVRTNDGQVYEMIDVNFIIRIVLDDLPAKIIRTSKNAAKFLNYRIRRESDSKLLTFKIFNKSGDSHIFEIASAFKLKSKPDVPPQ</sequence>